<gene>
    <name evidence="2" type="ORF">CK203_040379</name>
</gene>
<evidence type="ECO:0000256" key="1">
    <source>
        <dbReference type="SAM" id="MobiDB-lite"/>
    </source>
</evidence>
<organism evidence="2 3">
    <name type="scientific">Vitis vinifera</name>
    <name type="common">Grape</name>
    <dbReference type="NCBI Taxonomy" id="29760"/>
    <lineage>
        <taxon>Eukaryota</taxon>
        <taxon>Viridiplantae</taxon>
        <taxon>Streptophyta</taxon>
        <taxon>Embryophyta</taxon>
        <taxon>Tracheophyta</taxon>
        <taxon>Spermatophyta</taxon>
        <taxon>Magnoliopsida</taxon>
        <taxon>eudicotyledons</taxon>
        <taxon>Gunneridae</taxon>
        <taxon>Pentapetalae</taxon>
        <taxon>rosids</taxon>
        <taxon>Vitales</taxon>
        <taxon>Vitaceae</taxon>
        <taxon>Viteae</taxon>
        <taxon>Vitis</taxon>
    </lineage>
</organism>
<proteinExistence type="predicted"/>
<protein>
    <submittedName>
        <fullName evidence="2">Uncharacterized protein</fullName>
    </submittedName>
</protein>
<dbReference type="Proteomes" id="UP000288805">
    <property type="component" value="Unassembled WGS sequence"/>
</dbReference>
<comment type="caution">
    <text evidence="2">The sequence shown here is derived from an EMBL/GenBank/DDBJ whole genome shotgun (WGS) entry which is preliminary data.</text>
</comment>
<feature type="region of interest" description="Disordered" evidence="1">
    <location>
        <begin position="92"/>
        <end position="115"/>
    </location>
</feature>
<name>A0A438FX85_VITVI</name>
<evidence type="ECO:0000313" key="2">
    <source>
        <dbReference type="EMBL" id="RVW64548.1"/>
    </source>
</evidence>
<evidence type="ECO:0000313" key="3">
    <source>
        <dbReference type="Proteomes" id="UP000288805"/>
    </source>
</evidence>
<dbReference type="AlphaFoldDB" id="A0A438FX85"/>
<dbReference type="EMBL" id="QGNW01000719">
    <property type="protein sequence ID" value="RVW64548.1"/>
    <property type="molecule type" value="Genomic_DNA"/>
</dbReference>
<accession>A0A438FX85</accession>
<feature type="compositionally biased region" description="Low complexity" evidence="1">
    <location>
        <begin position="95"/>
        <end position="108"/>
    </location>
</feature>
<sequence>MARYLDAVKRKAYWFDFVSFTLVPKEKNDQVDALTNLGSSSPSGFAAGNHPLAHECHFAALHPHFAVAKWAMKWVAKTPLLCEIGPLATNHVAKSSPSYESSCKSSSSCGITSKL</sequence>
<reference evidence="2 3" key="1">
    <citation type="journal article" date="2018" name="PLoS Genet.">
        <title>Population sequencing reveals clonal diversity and ancestral inbreeding in the grapevine cultivar Chardonnay.</title>
        <authorList>
            <person name="Roach M.J."/>
            <person name="Johnson D.L."/>
            <person name="Bohlmann J."/>
            <person name="van Vuuren H.J."/>
            <person name="Jones S.J."/>
            <person name="Pretorius I.S."/>
            <person name="Schmidt S.A."/>
            <person name="Borneman A.R."/>
        </authorList>
    </citation>
    <scope>NUCLEOTIDE SEQUENCE [LARGE SCALE GENOMIC DNA]</scope>
    <source>
        <strain evidence="3">cv. Chardonnay</strain>
        <tissue evidence="2">Leaf</tissue>
    </source>
</reference>